<gene>
    <name evidence="1" type="ORF">D3Y59_14550</name>
</gene>
<dbReference type="KEGG" id="hyh:D3Y59_14550"/>
<keyword evidence="2" id="KW-1185">Reference proteome</keyword>
<dbReference type="OrthoDB" id="5442117at2"/>
<evidence type="ECO:0000313" key="2">
    <source>
        <dbReference type="Proteomes" id="UP000262802"/>
    </source>
</evidence>
<dbReference type="AlphaFoldDB" id="A0A3B7RAV8"/>
<dbReference type="Proteomes" id="UP000262802">
    <property type="component" value="Chromosome"/>
</dbReference>
<accession>A0A3B7RAV8</accession>
<organism evidence="1 2">
    <name type="scientific">Hymenobacter oligotrophus</name>
    <dbReference type="NCBI Taxonomy" id="2319843"/>
    <lineage>
        <taxon>Bacteria</taxon>
        <taxon>Pseudomonadati</taxon>
        <taxon>Bacteroidota</taxon>
        <taxon>Cytophagia</taxon>
        <taxon>Cytophagales</taxon>
        <taxon>Hymenobacteraceae</taxon>
        <taxon>Hymenobacter</taxon>
    </lineage>
</organism>
<sequence>MVMAALGLKAQSVADLDAKNGFGNDVFGTDLSALPGMVCTSKQKSEYQLYARPADELAWGGGKLQSIKYGFYNNKLREVILTIDGASNAALVLQALTALYGPGTPGHKPNSTVWQGQKVKMECVTDSPFGSFVFIGQTK</sequence>
<evidence type="ECO:0000313" key="1">
    <source>
        <dbReference type="EMBL" id="AYA38151.1"/>
    </source>
</evidence>
<reference evidence="1 2" key="1">
    <citation type="submission" date="2018-09" db="EMBL/GenBank/DDBJ databases">
        <title>Hymenobacter medium sp. nov., isolated from R2A medium.</title>
        <authorList>
            <person name="Yingchao G."/>
        </authorList>
    </citation>
    <scope>NUCLEOTIDE SEQUENCE [LARGE SCALE GENOMIC DNA]</scope>
    <source>
        <strain evidence="2">sh-6</strain>
    </source>
</reference>
<dbReference type="EMBL" id="CP032317">
    <property type="protein sequence ID" value="AYA38151.1"/>
    <property type="molecule type" value="Genomic_DNA"/>
</dbReference>
<protein>
    <submittedName>
        <fullName evidence="1">Uncharacterized protein</fullName>
    </submittedName>
</protein>
<name>A0A3B7RAV8_9BACT</name>
<proteinExistence type="predicted"/>